<evidence type="ECO:0000313" key="3">
    <source>
        <dbReference type="Ensembl" id="ENSLLEP00000005487.1"/>
    </source>
</evidence>
<dbReference type="GO" id="GO:0036064">
    <property type="term" value="C:ciliary basal body"/>
    <property type="evidence" value="ECO:0007669"/>
    <property type="project" value="Ensembl"/>
</dbReference>
<dbReference type="Proteomes" id="UP000694569">
    <property type="component" value="Unplaced"/>
</dbReference>
<dbReference type="PROSITE" id="PS50896">
    <property type="entry name" value="LISH"/>
    <property type="match status" value="1"/>
</dbReference>
<dbReference type="GO" id="GO:0060287">
    <property type="term" value="P:epithelial cilium movement involved in determination of left/right asymmetry"/>
    <property type="evidence" value="ECO:0007669"/>
    <property type="project" value="Ensembl"/>
</dbReference>
<feature type="compositionally biased region" description="Polar residues" evidence="2">
    <location>
        <begin position="727"/>
        <end position="737"/>
    </location>
</feature>
<feature type="compositionally biased region" description="Basic and acidic residues" evidence="2">
    <location>
        <begin position="738"/>
        <end position="748"/>
    </location>
</feature>
<accession>A0A8C5LX11</accession>
<dbReference type="GO" id="GO:0061371">
    <property type="term" value="P:determination of heart left/right asymmetry"/>
    <property type="evidence" value="ECO:0007669"/>
    <property type="project" value="Ensembl"/>
</dbReference>
<feature type="region of interest" description="Disordered" evidence="2">
    <location>
        <begin position="845"/>
        <end position="912"/>
    </location>
</feature>
<dbReference type="GO" id="GO:0005634">
    <property type="term" value="C:nucleus"/>
    <property type="evidence" value="ECO:0007669"/>
    <property type="project" value="Ensembl"/>
</dbReference>
<evidence type="ECO:0000256" key="1">
    <source>
        <dbReference type="SAM" id="Coils"/>
    </source>
</evidence>
<dbReference type="Pfam" id="PF16045">
    <property type="entry name" value="LisH_2"/>
    <property type="match status" value="1"/>
</dbReference>
<feature type="compositionally biased region" description="Basic and acidic residues" evidence="2">
    <location>
        <begin position="800"/>
        <end position="813"/>
    </location>
</feature>
<dbReference type="GO" id="GO:0060027">
    <property type="term" value="P:convergent extension involved in gastrulation"/>
    <property type="evidence" value="ECO:0007669"/>
    <property type="project" value="Ensembl"/>
</dbReference>
<dbReference type="PANTHER" id="PTHR39063">
    <property type="entry name" value="ORAL-FACIAL-DIGITAL SYNDROME 1 PROTEIN HOMOLOG"/>
    <property type="match status" value="1"/>
</dbReference>
<dbReference type="GeneTree" id="ENSGT00390000001798"/>
<dbReference type="GO" id="GO:0005576">
    <property type="term" value="C:extracellular region"/>
    <property type="evidence" value="ECO:0007669"/>
    <property type="project" value="GOC"/>
</dbReference>
<feature type="compositionally biased region" description="Basic and acidic residues" evidence="2">
    <location>
        <begin position="873"/>
        <end position="885"/>
    </location>
</feature>
<feature type="compositionally biased region" description="Basic and acidic residues" evidence="2">
    <location>
        <begin position="698"/>
        <end position="712"/>
    </location>
</feature>
<dbReference type="Ensembl" id="ENSLLET00000005727.1">
    <property type="protein sequence ID" value="ENSLLEP00000005487.1"/>
    <property type="gene ID" value="ENSLLEG00000003485.1"/>
</dbReference>
<keyword evidence="1" id="KW-0175">Coiled coil</keyword>
<feature type="region of interest" description="Disordered" evidence="2">
    <location>
        <begin position="697"/>
        <end position="758"/>
    </location>
</feature>
<feature type="coiled-coil region" evidence="1">
    <location>
        <begin position="620"/>
        <end position="647"/>
    </location>
</feature>
<feature type="region of interest" description="Disordered" evidence="2">
    <location>
        <begin position="785"/>
        <end position="813"/>
    </location>
</feature>
<dbReference type="PANTHER" id="PTHR39063:SF1">
    <property type="entry name" value="OFD1 CENTRIOLE AND CENTRIOLAR SATELLITE PROTEIN"/>
    <property type="match status" value="1"/>
</dbReference>
<reference evidence="3" key="1">
    <citation type="submission" date="2025-08" db="UniProtKB">
        <authorList>
            <consortium name="Ensembl"/>
        </authorList>
    </citation>
    <scope>IDENTIFICATION</scope>
</reference>
<dbReference type="AlphaFoldDB" id="A0A8C5LX11"/>
<dbReference type="InterPro" id="IPR055289">
    <property type="entry name" value="OFD1"/>
</dbReference>
<gene>
    <name evidence="3" type="primary">OFD1</name>
</gene>
<feature type="coiled-coil region" evidence="1">
    <location>
        <begin position="186"/>
        <end position="248"/>
    </location>
</feature>
<name>A0A8C5LX11_9ANUR</name>
<dbReference type="GO" id="GO:0005813">
    <property type="term" value="C:centrosome"/>
    <property type="evidence" value="ECO:0007669"/>
    <property type="project" value="Ensembl"/>
</dbReference>
<feature type="compositionally biased region" description="Basic and acidic residues" evidence="2">
    <location>
        <begin position="901"/>
        <end position="912"/>
    </location>
</feature>
<feature type="coiled-coil region" evidence="1">
    <location>
        <begin position="389"/>
        <end position="464"/>
    </location>
</feature>
<dbReference type="SMART" id="SM00667">
    <property type="entry name" value="LisH"/>
    <property type="match status" value="1"/>
</dbReference>
<feature type="coiled-coil region" evidence="1">
    <location>
        <begin position="497"/>
        <end position="545"/>
    </location>
</feature>
<dbReference type="InterPro" id="IPR006594">
    <property type="entry name" value="LisH"/>
</dbReference>
<dbReference type="OrthoDB" id="206339at2759"/>
<organism evidence="3 4">
    <name type="scientific">Leptobrachium leishanense</name>
    <name type="common">Leishan spiny toad</name>
    <dbReference type="NCBI Taxonomy" id="445787"/>
    <lineage>
        <taxon>Eukaryota</taxon>
        <taxon>Metazoa</taxon>
        <taxon>Chordata</taxon>
        <taxon>Craniata</taxon>
        <taxon>Vertebrata</taxon>
        <taxon>Euteleostomi</taxon>
        <taxon>Amphibia</taxon>
        <taxon>Batrachia</taxon>
        <taxon>Anura</taxon>
        <taxon>Pelobatoidea</taxon>
        <taxon>Megophryidae</taxon>
        <taxon>Leptobrachium</taxon>
    </lineage>
</organism>
<proteinExistence type="predicted"/>
<evidence type="ECO:0000256" key="2">
    <source>
        <dbReference type="SAM" id="MobiDB-lite"/>
    </source>
</evidence>
<evidence type="ECO:0000313" key="4">
    <source>
        <dbReference type="Proteomes" id="UP000694569"/>
    </source>
</evidence>
<sequence length="943" mass="109270">MSERAALSQEELRKRLYQTFKEKGVLDSLKTQLRNHLIHELKHRAFSGTQGNTSENLNKESLIDRASNSLVADHLARCGYEYTLSVFYPECGLEREKALNISDILQLMKIHPKSKLYKLLTSKPHDRDGKGFLLQVLREIMEHRLQIESRDADTQTVATSSNMSVVEKLQLIDEQFEEKYLKCPNFETLELKLSEYRREMEEQLQLEMSQKLQHFKDVEIATIKLEVKEKSQKEIAEFQRQLEKTYELKSEGLSSRERNAIERLQRQQEIEAKEMYSQRQAMLKDIELVRNRETDLRQRLEAFELAQKMYEERNKSVDDLLRKRGLEVRKLEENFENKLKDELLRHQIELKEQYLKRTQKVSEDERRNKEEAVRMREESIILNLKRQDVEKAMSHTQQLEIEVEALKVQLSLLTKQNHQLTEKLKETVDYPLIMEEKKELQAQARSMKQQMEEIRKENQLLRESAIKPAAELAALQGELRRIENARKLDQDASKMRKELLERQLQAEVDRCAELKMQLLSTEDSARKLNAEVEQLEFQLRHTRQAFEKEVYRNPKPSVIEYSVLGFNPMRTMAPYSYTDKDPLKSHLGLGILEAGDVSTSHFRRNTRTRSCSPDSDLEFVANTKAKIKELEKDAEYLEEAYRNYKDRLIHTAEVESITQSNTHLRRGLLKPVSAVSRQKVNFLDDSLTPPQHVLLNRLKSERREGSVTEEKTPTVSKISSSRRLSSTPKDNVFQSLSEKGRISSEDHNGSYIASSHHSQRLSPIQKMIKSPALHQDAGFLGIETGKGLVSSDSQPSESEPCEHSAHSKPKKLDIDDLAHSDSSLHDQEDIPEQLEFDISHHSEHLVHDNPFPADLPRTPVPQLDSLSSHHKHEVSIKQGCEERIKAGHSQNDSGEPQAEYYLEKETDPQEVIRESPEDISVVEKISNDSIASLSHGGADDDFW</sequence>
<feature type="compositionally biased region" description="Low complexity" evidence="2">
    <location>
        <begin position="716"/>
        <end position="726"/>
    </location>
</feature>
<protein>
    <submittedName>
        <fullName evidence="3">OFD1 centriole and centriolar satellite protein</fullName>
    </submittedName>
</protein>
<reference evidence="3" key="2">
    <citation type="submission" date="2025-09" db="UniProtKB">
        <authorList>
            <consortium name="Ensembl"/>
        </authorList>
    </citation>
    <scope>IDENTIFICATION</scope>
</reference>
<keyword evidence="4" id="KW-1185">Reference proteome</keyword>